<dbReference type="AlphaFoldDB" id="A0A4U5LU43"/>
<dbReference type="STRING" id="34508.A0A4U5LU43"/>
<proteinExistence type="predicted"/>
<feature type="compositionally biased region" description="Polar residues" evidence="1">
    <location>
        <begin position="1099"/>
        <end position="1111"/>
    </location>
</feature>
<comment type="caution">
    <text evidence="3">The sequence shown here is derived from an EMBL/GenBank/DDBJ whole genome shotgun (WGS) entry which is preliminary data.</text>
</comment>
<dbReference type="InterPro" id="IPR026171">
    <property type="entry name" value="FANCI"/>
</dbReference>
<dbReference type="PANTHER" id="PTHR21818">
    <property type="entry name" value="BC025462 PROTEIN"/>
    <property type="match status" value="1"/>
</dbReference>
<evidence type="ECO:0000313" key="3">
    <source>
        <dbReference type="EMBL" id="TKR59623.1"/>
    </source>
</evidence>
<dbReference type="Pfam" id="PF14680">
    <property type="entry name" value="FANCI_HD2"/>
    <property type="match status" value="1"/>
</dbReference>
<keyword evidence="4" id="KW-1185">Reference proteome</keyword>
<protein>
    <recommendedName>
        <fullName evidence="2">FANCI helical domain-containing protein</fullName>
    </recommendedName>
</protein>
<dbReference type="Proteomes" id="UP000298663">
    <property type="component" value="Unassembled WGS sequence"/>
</dbReference>
<dbReference type="EMBL" id="AZBU02000012">
    <property type="protein sequence ID" value="TKR59623.1"/>
    <property type="molecule type" value="Genomic_DNA"/>
</dbReference>
<feature type="compositionally biased region" description="Acidic residues" evidence="1">
    <location>
        <begin position="1140"/>
        <end position="1149"/>
    </location>
</feature>
<evidence type="ECO:0000256" key="1">
    <source>
        <dbReference type="SAM" id="MobiDB-lite"/>
    </source>
</evidence>
<dbReference type="InterPro" id="IPR029312">
    <property type="entry name" value="FANCI_HD2"/>
</dbReference>
<dbReference type="OrthoDB" id="195089at2759"/>
<feature type="domain" description="FANCI helical" evidence="2">
    <location>
        <begin position="345"/>
        <end position="564"/>
    </location>
</feature>
<dbReference type="PANTHER" id="PTHR21818:SF0">
    <property type="entry name" value="FANCONI ANEMIA GROUP I PROTEIN"/>
    <property type="match status" value="1"/>
</dbReference>
<sequence length="1149" mass="131183">MEDAETDHVNQFLQILPVLPNVDKTVVHEVFVEFSKHWEKLDYSQCSELIEIFIASQKIYSSSPMFQKTMISFVRHNKKWFFRSTFGFIHGLLLIEVSFAESAFFTEMVAFLTKLFRYEKVLAGNLWIAKTVDDSLCQKVRWNIDLMFHAMKGERVWVEMVRPTLERLGFEVLFEGAKNVEIVFSDGRLRDTGGLAFLGRNILVQTYAHESSDFGTRLKRIVDAVISYSSSGEAKLLLIDVFIELLLNQREEMFNQWQTIKVAIESVCLMKDTNVAVTLLRAAMPIVVQRPELRKIVFDCMKISMMSPAKVDTALPILMMLLRAVNPREDMYSQFTQSGDNVVPSQSFATFGSQAMRNYDRSEASNERLTIEIVGLLKRCFALPAKSKCLMFRGIVDVAIKTSKLLLPSLNLMLDYSVMLPSLKMDNYIEVSGSMIVCKHPIAHVIQAISNLMRVSICQRRNVEGESPQMTHVGDRITLKAERLISKFTDEIIENDEADLEIDKLADFSNSSKGKSTALFAHLMLQLYDALVEHLWYIGDVVCNMDSVGKLLKVVERREAVENIVAEKKQESAKKKEGEEGQGLQMEVAGYPLNLRHSVGVLAQMFKTLVGREVNRHHNVECLEKLREKMMDWLLDVLTEQSASFDYSTGQNTIHIDSLQKLAVTSMQLHSCIDVASPFERLDICHPHRMKALVIYQNVMTYLLQRYPFKFFATFEAVLEVLKTNYTIECPPSVQSLGPIQGSVFEHLIFYSKILFPELIEKQQDFHSAKLEKNFRTQAHAIIELCHQLNGIHIVNLPPQNALGEPVVISKLNSLDQTNKMKIFFWILRRFVVDESTVIRDMYKLLIHLGVHSPWSDQWFRFLTVTSKECKAAMAGEPSEDRMMKSITSTTVECVLATLMEALQMMLQKIRTSLDIKVQICDHADNSFMESIIVVLRRIGELAEIHLQIHIEYGILKEAIAALLSDLYETALAIVKQFLVELKNKAENVMEWESVTTLTDVCKGVLSRIMELADENVGALEDVEESPKEKKRSKGKKQETIFVKMVASKEQLQTSLVTLSSKLKDEDLVIDVRGNTIGVRDFRLNNRVLAVRIREETPASDTGSSRNTPSRGETPMRRPSETGEREAPKKKKRKKNPREEEQDENMEVE</sequence>
<feature type="compositionally biased region" description="Basic and acidic residues" evidence="1">
    <location>
        <begin position="1114"/>
        <end position="1127"/>
    </location>
</feature>
<feature type="region of interest" description="Disordered" evidence="1">
    <location>
        <begin position="1095"/>
        <end position="1149"/>
    </location>
</feature>
<reference evidence="3 4" key="1">
    <citation type="journal article" date="2015" name="Genome Biol.">
        <title>Comparative genomics of Steinernema reveals deeply conserved gene regulatory networks.</title>
        <authorList>
            <person name="Dillman A.R."/>
            <person name="Macchietto M."/>
            <person name="Porter C.F."/>
            <person name="Rogers A."/>
            <person name="Williams B."/>
            <person name="Antoshechkin I."/>
            <person name="Lee M.M."/>
            <person name="Goodwin Z."/>
            <person name="Lu X."/>
            <person name="Lewis E.E."/>
            <person name="Goodrich-Blair H."/>
            <person name="Stock S.P."/>
            <person name="Adams B.J."/>
            <person name="Sternberg P.W."/>
            <person name="Mortazavi A."/>
        </authorList>
    </citation>
    <scope>NUCLEOTIDE SEQUENCE [LARGE SCALE GENOMIC DNA]</scope>
    <source>
        <strain evidence="3 4">ALL</strain>
    </source>
</reference>
<gene>
    <name evidence="3" type="ORF">L596_029266</name>
</gene>
<evidence type="ECO:0000313" key="4">
    <source>
        <dbReference type="Proteomes" id="UP000298663"/>
    </source>
</evidence>
<name>A0A4U5LU43_STECR</name>
<organism evidence="3 4">
    <name type="scientific">Steinernema carpocapsae</name>
    <name type="common">Entomopathogenic nematode</name>
    <dbReference type="NCBI Taxonomy" id="34508"/>
    <lineage>
        <taxon>Eukaryota</taxon>
        <taxon>Metazoa</taxon>
        <taxon>Ecdysozoa</taxon>
        <taxon>Nematoda</taxon>
        <taxon>Chromadorea</taxon>
        <taxon>Rhabditida</taxon>
        <taxon>Tylenchina</taxon>
        <taxon>Panagrolaimomorpha</taxon>
        <taxon>Strongyloidoidea</taxon>
        <taxon>Steinernematidae</taxon>
        <taxon>Steinernema</taxon>
    </lineage>
</organism>
<dbReference type="GO" id="GO:0006281">
    <property type="term" value="P:DNA repair"/>
    <property type="evidence" value="ECO:0007669"/>
    <property type="project" value="InterPro"/>
</dbReference>
<dbReference type="GO" id="GO:0070182">
    <property type="term" value="F:DNA polymerase binding"/>
    <property type="evidence" value="ECO:0007669"/>
    <property type="project" value="TreeGrafter"/>
</dbReference>
<evidence type="ECO:0000259" key="2">
    <source>
        <dbReference type="Pfam" id="PF14680"/>
    </source>
</evidence>
<reference evidence="3 4" key="2">
    <citation type="journal article" date="2019" name="G3 (Bethesda)">
        <title>Hybrid Assembly of the Genome of the Entomopathogenic Nematode Steinernema carpocapsae Identifies the X-Chromosome.</title>
        <authorList>
            <person name="Serra L."/>
            <person name="Macchietto M."/>
            <person name="Macias-Munoz A."/>
            <person name="McGill C.J."/>
            <person name="Rodriguez I.M."/>
            <person name="Rodriguez B."/>
            <person name="Murad R."/>
            <person name="Mortazavi A."/>
        </authorList>
    </citation>
    <scope>NUCLEOTIDE SEQUENCE [LARGE SCALE GENOMIC DNA]</scope>
    <source>
        <strain evidence="3 4">ALL</strain>
    </source>
</reference>
<accession>A0A4U5LU43</accession>